<keyword evidence="1" id="KW-0732">Signal</keyword>
<organism evidence="3 4">
    <name type="scientific">Ferrimonas marina</name>
    <dbReference type="NCBI Taxonomy" id="299255"/>
    <lineage>
        <taxon>Bacteria</taxon>
        <taxon>Pseudomonadati</taxon>
        <taxon>Pseudomonadota</taxon>
        <taxon>Gammaproteobacteria</taxon>
        <taxon>Alteromonadales</taxon>
        <taxon>Ferrimonadaceae</taxon>
        <taxon>Ferrimonas</taxon>
    </lineage>
</organism>
<dbReference type="GO" id="GO:0004527">
    <property type="term" value="F:exonuclease activity"/>
    <property type="evidence" value="ECO:0007669"/>
    <property type="project" value="UniProtKB-KW"/>
</dbReference>
<keyword evidence="3" id="KW-0255">Endonuclease</keyword>
<sequence>MKTRHKTLVGLLLPLAMTLGLAGCSSQSPKQDPTPPLKAGTALRIGTWNAEHLSEVIGAGCKPRDETELATLRQYASTLALDVVALQEVASEEAVQAIFPSSDWQVVISPRADSDTYTCRGSERESTQQKVAFAIRKGIAFDYDPAQNLPQLQYSPGARLGLVITLTDAQPNLTLLNLHLKSGCFVEDFRIEDNKACPVLAGQAEVLQQWIDQRLEDNAAFMLLGDFNHHLDKPGNQLWQALSHTQGQPNGLTLAVENNSYCSPYYEGAIDHLLADPISAKMVVPGSGFVDYYGKTPQTMTAEEMLADHCPTYVDLYRSPAK</sequence>
<accession>A0A1M5Z542</accession>
<dbReference type="EMBL" id="FQXG01000009">
    <property type="protein sequence ID" value="SHI19395.1"/>
    <property type="molecule type" value="Genomic_DNA"/>
</dbReference>
<evidence type="ECO:0000259" key="2">
    <source>
        <dbReference type="Pfam" id="PF03372"/>
    </source>
</evidence>
<protein>
    <submittedName>
        <fullName evidence="3">Endonuclease/Exonuclease/phosphatase family protein</fullName>
    </submittedName>
</protein>
<dbReference type="Proteomes" id="UP000184268">
    <property type="component" value="Unassembled WGS sequence"/>
</dbReference>
<evidence type="ECO:0000313" key="4">
    <source>
        <dbReference type="Proteomes" id="UP000184268"/>
    </source>
</evidence>
<dbReference type="InterPro" id="IPR005135">
    <property type="entry name" value="Endo/exonuclease/phosphatase"/>
</dbReference>
<feature type="domain" description="Endonuclease/exonuclease/phosphatase" evidence="2">
    <location>
        <begin position="46"/>
        <end position="280"/>
    </location>
</feature>
<name>A0A1M5Z542_9GAMM</name>
<keyword evidence="3" id="KW-0378">Hydrolase</keyword>
<dbReference type="OrthoDB" id="395856at2"/>
<feature type="chain" id="PRO_5009915396" evidence="1">
    <location>
        <begin position="23"/>
        <end position="322"/>
    </location>
</feature>
<dbReference type="Pfam" id="PF03372">
    <property type="entry name" value="Exo_endo_phos"/>
    <property type="match status" value="1"/>
</dbReference>
<gene>
    <name evidence="3" type="ORF">SAMN02745129_4671</name>
</gene>
<dbReference type="Gene3D" id="3.60.10.10">
    <property type="entry name" value="Endonuclease/exonuclease/phosphatase"/>
    <property type="match status" value="1"/>
</dbReference>
<evidence type="ECO:0000256" key="1">
    <source>
        <dbReference type="SAM" id="SignalP"/>
    </source>
</evidence>
<dbReference type="RefSeq" id="WP_067661950.1">
    <property type="nucleotide sequence ID" value="NZ_FQXG01000009.1"/>
</dbReference>
<keyword evidence="4" id="KW-1185">Reference proteome</keyword>
<reference evidence="3 4" key="1">
    <citation type="submission" date="2016-11" db="EMBL/GenBank/DDBJ databases">
        <authorList>
            <person name="Jaros S."/>
            <person name="Januszkiewicz K."/>
            <person name="Wedrychowicz H."/>
        </authorList>
    </citation>
    <scope>NUCLEOTIDE SEQUENCE [LARGE SCALE GENOMIC DNA]</scope>
    <source>
        <strain evidence="3 4">DSM 16917</strain>
    </source>
</reference>
<evidence type="ECO:0000313" key="3">
    <source>
        <dbReference type="EMBL" id="SHI19395.1"/>
    </source>
</evidence>
<keyword evidence="3" id="KW-0269">Exonuclease</keyword>
<proteinExistence type="predicted"/>
<dbReference type="AlphaFoldDB" id="A0A1M5Z542"/>
<feature type="signal peptide" evidence="1">
    <location>
        <begin position="1"/>
        <end position="22"/>
    </location>
</feature>
<dbReference type="GO" id="GO:0004519">
    <property type="term" value="F:endonuclease activity"/>
    <property type="evidence" value="ECO:0007669"/>
    <property type="project" value="UniProtKB-KW"/>
</dbReference>
<keyword evidence="3" id="KW-0540">Nuclease</keyword>
<dbReference type="PROSITE" id="PS51257">
    <property type="entry name" value="PROKAR_LIPOPROTEIN"/>
    <property type="match status" value="1"/>
</dbReference>
<dbReference type="InterPro" id="IPR036691">
    <property type="entry name" value="Endo/exonu/phosph_ase_sf"/>
</dbReference>
<dbReference type="SUPFAM" id="SSF56219">
    <property type="entry name" value="DNase I-like"/>
    <property type="match status" value="1"/>
</dbReference>
<dbReference type="STRING" id="299255.SAMN02745129_4671"/>